<gene>
    <name evidence="1" type="ORF">ALMOND_2B001598</name>
</gene>
<dbReference type="Gramene" id="VVA26456">
    <property type="protein sequence ID" value="VVA26456"/>
    <property type="gene ID" value="Prudul26B001598"/>
</dbReference>
<dbReference type="InParanoid" id="A0A5E4FEV3"/>
<accession>A0A5E4FEV3</accession>
<name>A0A5E4FEV3_PRUDU</name>
<evidence type="ECO:0000313" key="2">
    <source>
        <dbReference type="Proteomes" id="UP000327085"/>
    </source>
</evidence>
<organism evidence="1 2">
    <name type="scientific">Prunus dulcis</name>
    <name type="common">Almond</name>
    <name type="synonym">Amygdalus dulcis</name>
    <dbReference type="NCBI Taxonomy" id="3755"/>
    <lineage>
        <taxon>Eukaryota</taxon>
        <taxon>Viridiplantae</taxon>
        <taxon>Streptophyta</taxon>
        <taxon>Embryophyta</taxon>
        <taxon>Tracheophyta</taxon>
        <taxon>Spermatophyta</taxon>
        <taxon>Magnoliopsida</taxon>
        <taxon>eudicotyledons</taxon>
        <taxon>Gunneridae</taxon>
        <taxon>Pentapetalae</taxon>
        <taxon>rosids</taxon>
        <taxon>fabids</taxon>
        <taxon>Rosales</taxon>
        <taxon>Rosaceae</taxon>
        <taxon>Amygdaloideae</taxon>
        <taxon>Amygdaleae</taxon>
        <taxon>Prunus</taxon>
    </lineage>
</organism>
<reference evidence="2" key="1">
    <citation type="journal article" date="2020" name="Plant J.">
        <title>Transposons played a major role in the diversification between the closely related almond and peach genomes: results from the almond genome sequence.</title>
        <authorList>
            <person name="Alioto T."/>
            <person name="Alexiou K.G."/>
            <person name="Bardil A."/>
            <person name="Barteri F."/>
            <person name="Castanera R."/>
            <person name="Cruz F."/>
            <person name="Dhingra A."/>
            <person name="Duval H."/>
            <person name="Fernandez I Marti A."/>
            <person name="Frias L."/>
            <person name="Galan B."/>
            <person name="Garcia J.L."/>
            <person name="Howad W."/>
            <person name="Gomez-Garrido J."/>
            <person name="Gut M."/>
            <person name="Julca I."/>
            <person name="Morata J."/>
            <person name="Puigdomenech P."/>
            <person name="Ribeca P."/>
            <person name="Rubio Cabetas M.J."/>
            <person name="Vlasova A."/>
            <person name="Wirthensohn M."/>
            <person name="Garcia-Mas J."/>
            <person name="Gabaldon T."/>
            <person name="Casacuberta J.M."/>
            <person name="Arus P."/>
        </authorList>
    </citation>
    <scope>NUCLEOTIDE SEQUENCE [LARGE SCALE GENOMIC DNA]</scope>
    <source>
        <strain evidence="2">cv. Texas</strain>
    </source>
</reference>
<sequence>MALVTERTSEGGRWCPYTEDVERWKLHGLDLGNLPTKQEEFLTELLEKRKADDRSA</sequence>
<dbReference type="AlphaFoldDB" id="A0A5E4FEV3"/>
<evidence type="ECO:0000313" key="1">
    <source>
        <dbReference type="EMBL" id="VVA26456.1"/>
    </source>
</evidence>
<protein>
    <submittedName>
        <fullName evidence="1">Uncharacterized protein</fullName>
    </submittedName>
</protein>
<proteinExistence type="predicted"/>
<dbReference type="Proteomes" id="UP000327085">
    <property type="component" value="Chromosome 4"/>
</dbReference>
<dbReference type="EMBL" id="CABIKO010000107">
    <property type="protein sequence ID" value="VVA26456.1"/>
    <property type="molecule type" value="Genomic_DNA"/>
</dbReference>